<comment type="caution">
    <text evidence="3">The sequence shown here is derived from an EMBL/GenBank/DDBJ whole genome shotgun (WGS) entry which is preliminary data.</text>
</comment>
<dbReference type="PANTHER" id="PTHR48104:SF30">
    <property type="entry name" value="METACASPASE-1"/>
    <property type="match status" value="1"/>
</dbReference>
<organism evidence="3 4">
    <name type="scientific">Fusarium euwallaceae</name>
    <dbReference type="NCBI Taxonomy" id="1147111"/>
    <lineage>
        <taxon>Eukaryota</taxon>
        <taxon>Fungi</taxon>
        <taxon>Dikarya</taxon>
        <taxon>Ascomycota</taxon>
        <taxon>Pezizomycotina</taxon>
        <taxon>Sordariomycetes</taxon>
        <taxon>Hypocreomycetidae</taxon>
        <taxon>Hypocreales</taxon>
        <taxon>Nectriaceae</taxon>
        <taxon>Fusarium</taxon>
        <taxon>Fusarium solani species complex</taxon>
    </lineage>
</organism>
<dbReference type="Pfam" id="PF00656">
    <property type="entry name" value="Peptidase_C14"/>
    <property type="match status" value="1"/>
</dbReference>
<accession>A0A430LH15</accession>
<dbReference type="GO" id="GO:0005737">
    <property type="term" value="C:cytoplasm"/>
    <property type="evidence" value="ECO:0007669"/>
    <property type="project" value="TreeGrafter"/>
</dbReference>
<feature type="domain" description="Peptidase C14 caspase" evidence="2">
    <location>
        <begin position="6"/>
        <end position="286"/>
    </location>
</feature>
<dbReference type="Gene3D" id="3.40.50.1460">
    <property type="match status" value="1"/>
</dbReference>
<comment type="similarity">
    <text evidence="1">Belongs to the peptidase C14B family.</text>
</comment>
<gene>
    <name evidence="3" type="ORF">BHE90_010531</name>
</gene>
<proteinExistence type="inferred from homology"/>
<sequence length="652" mass="72602">MSNPKHFALLIGVDFYIKKPLNSCVRDVNLLETYLKTLQQDKRLDMLEITRMTASYPTHQGPNPREPPEGDETLPTIQNIRNYLARVLSESTKDDHFFIHFSGHGMVLPQGALALIPFGCEDHDGRLRDCLTGDELACSLNKMVTKGIKVLLALDCCFSGKISRRSLPDPERYLPFIGFSDAKSVENPPASAHLGATHNDSTVRGVSVRENWLMDPKGYTIITACGPTQETHALKFDGGKLRGALSYTLFKSLERLESLSMSHMAIFQFICARFKAMMSNQIPQLKGSGDFSFFGHLQGPDDSFFPLAVFKSGKLMIQAGEIMGIHEGDELVLTPLNVFTDEVWNSKHVLATAQDVGGVTATVKLIKPEPTDTSEKIKIDAGWVARPLKLCQHVSTTTDGVADRSIQERYLQENSLFLPNFTEATAPFKAKINGQGGFDIEDAQGQRVDFDGLSLLPAHSPTTRPQILRVLAYLSRYHEIVNMRPFPEDETLRATIDVGICNELGVPFPNTGAISVENEEEICLYIVNNGEGPVFVHILYLSGDWEIENLLAKENTLLLPNDPAPNEQDPSKRSIEFVVRMIVPEQNILRGIHSCDDIFKVFVTTMPAPFASLSAVRPLLRGSPAEVENELRDSWTAWTFHIHTELKQTLPR</sequence>
<dbReference type="InterPro" id="IPR011600">
    <property type="entry name" value="Pept_C14_caspase"/>
</dbReference>
<dbReference type="InterPro" id="IPR050452">
    <property type="entry name" value="Metacaspase"/>
</dbReference>
<dbReference type="EMBL" id="MIKF01000200">
    <property type="protein sequence ID" value="RTE75015.1"/>
    <property type="molecule type" value="Genomic_DNA"/>
</dbReference>
<dbReference type="Proteomes" id="UP000287124">
    <property type="component" value="Unassembled WGS sequence"/>
</dbReference>
<protein>
    <recommendedName>
        <fullName evidence="2">Peptidase C14 caspase domain-containing protein</fullName>
    </recommendedName>
</protein>
<evidence type="ECO:0000313" key="4">
    <source>
        <dbReference type="Proteomes" id="UP000287124"/>
    </source>
</evidence>
<evidence type="ECO:0000256" key="1">
    <source>
        <dbReference type="ARBA" id="ARBA00009005"/>
    </source>
</evidence>
<name>A0A430LH15_9HYPO</name>
<evidence type="ECO:0000259" key="2">
    <source>
        <dbReference type="Pfam" id="PF00656"/>
    </source>
</evidence>
<dbReference type="PANTHER" id="PTHR48104">
    <property type="entry name" value="METACASPASE-4"/>
    <property type="match status" value="1"/>
</dbReference>
<keyword evidence="4" id="KW-1185">Reference proteome</keyword>
<dbReference type="AlphaFoldDB" id="A0A430LH15"/>
<dbReference type="GO" id="GO:0006508">
    <property type="term" value="P:proteolysis"/>
    <property type="evidence" value="ECO:0007669"/>
    <property type="project" value="InterPro"/>
</dbReference>
<reference evidence="3 4" key="1">
    <citation type="submission" date="2017-06" db="EMBL/GenBank/DDBJ databases">
        <title>Comparative genomic analysis of Ambrosia Fusariam Clade fungi.</title>
        <authorList>
            <person name="Stajich J.E."/>
            <person name="Carrillo J."/>
            <person name="Kijimoto T."/>
            <person name="Eskalen A."/>
            <person name="O'Donnell K."/>
            <person name="Kasson M."/>
        </authorList>
    </citation>
    <scope>NUCLEOTIDE SEQUENCE [LARGE SCALE GENOMIC DNA]</scope>
    <source>
        <strain evidence="3 4">UCR1854</strain>
    </source>
</reference>
<dbReference type="GO" id="GO:0004197">
    <property type="term" value="F:cysteine-type endopeptidase activity"/>
    <property type="evidence" value="ECO:0007669"/>
    <property type="project" value="InterPro"/>
</dbReference>
<evidence type="ECO:0000313" key="3">
    <source>
        <dbReference type="EMBL" id="RTE75015.1"/>
    </source>
</evidence>